<feature type="domain" description="Major facilitator superfamily (MFS) profile" evidence="7">
    <location>
        <begin position="68"/>
        <end position="515"/>
    </location>
</feature>
<proteinExistence type="predicted"/>
<feature type="transmembrane region" description="Helical" evidence="6">
    <location>
        <begin position="157"/>
        <end position="180"/>
    </location>
</feature>
<accession>F8N073</accession>
<evidence type="ECO:0000256" key="3">
    <source>
        <dbReference type="ARBA" id="ARBA00022692"/>
    </source>
</evidence>
<dbReference type="Gene3D" id="1.20.1250.20">
    <property type="entry name" value="MFS general substrate transporter like domains"/>
    <property type="match status" value="1"/>
</dbReference>
<dbReference type="InterPro" id="IPR011701">
    <property type="entry name" value="MFS"/>
</dbReference>
<dbReference type="KEGG" id="nte:NEUTE1DRAFT55417"/>
<dbReference type="VEuPathDB" id="FungiDB:NEUTE1DRAFT_55417"/>
<evidence type="ECO:0000259" key="7">
    <source>
        <dbReference type="PROSITE" id="PS50850"/>
    </source>
</evidence>
<reference evidence="9" key="1">
    <citation type="journal article" date="2011" name="Genetics">
        <title>Massive changes in genome architecture accompany the transition to self-fertility in the filamentous fungus Neurospora tetrasperma.</title>
        <authorList>
            <person name="Ellison C.E."/>
            <person name="Stajich J.E."/>
            <person name="Jacobson D.J."/>
            <person name="Natvig D.O."/>
            <person name="Lapidus A."/>
            <person name="Foster B."/>
            <person name="Aerts A."/>
            <person name="Riley R."/>
            <person name="Lindquist E.A."/>
            <person name="Grigoriev I.V."/>
            <person name="Taylor J.W."/>
        </authorList>
    </citation>
    <scope>NUCLEOTIDE SEQUENCE [LARGE SCALE GENOMIC DNA]</scope>
    <source>
        <strain evidence="9">FGSC 2508 / P0657</strain>
    </source>
</reference>
<dbReference type="Proteomes" id="UP000008065">
    <property type="component" value="Unassembled WGS sequence"/>
</dbReference>
<dbReference type="PROSITE" id="PS50850">
    <property type="entry name" value="MFS"/>
    <property type="match status" value="1"/>
</dbReference>
<evidence type="ECO:0000256" key="1">
    <source>
        <dbReference type="ARBA" id="ARBA00004141"/>
    </source>
</evidence>
<dbReference type="PANTHER" id="PTHR23502:SF51">
    <property type="entry name" value="QUINIDINE RESISTANCE PROTEIN 1-RELATED"/>
    <property type="match status" value="1"/>
</dbReference>
<keyword evidence="3 6" id="KW-0812">Transmembrane</keyword>
<dbReference type="GO" id="GO:0022857">
    <property type="term" value="F:transmembrane transporter activity"/>
    <property type="evidence" value="ECO:0007669"/>
    <property type="project" value="InterPro"/>
</dbReference>
<dbReference type="OrthoDB" id="4577830at2759"/>
<dbReference type="InterPro" id="IPR020846">
    <property type="entry name" value="MFS_dom"/>
</dbReference>
<feature type="transmembrane region" description="Helical" evidence="6">
    <location>
        <begin position="488"/>
        <end position="510"/>
    </location>
</feature>
<dbReference type="SUPFAM" id="SSF103473">
    <property type="entry name" value="MFS general substrate transporter"/>
    <property type="match status" value="1"/>
</dbReference>
<dbReference type="RefSeq" id="XP_009855747.1">
    <property type="nucleotide sequence ID" value="XM_009857445.1"/>
</dbReference>
<dbReference type="HOGENOM" id="CLU_008455_8_4_1"/>
<dbReference type="EMBL" id="GL891382">
    <property type="protein sequence ID" value="EGO52104.1"/>
    <property type="molecule type" value="Genomic_DNA"/>
</dbReference>
<evidence type="ECO:0000256" key="6">
    <source>
        <dbReference type="SAM" id="Phobius"/>
    </source>
</evidence>
<organism evidence="8 9">
    <name type="scientific">Neurospora tetrasperma (strain FGSC 2508 / ATCC MYA-4615 / P0657)</name>
    <dbReference type="NCBI Taxonomy" id="510951"/>
    <lineage>
        <taxon>Eukaryota</taxon>
        <taxon>Fungi</taxon>
        <taxon>Dikarya</taxon>
        <taxon>Ascomycota</taxon>
        <taxon>Pezizomycotina</taxon>
        <taxon>Sordariomycetes</taxon>
        <taxon>Sordariomycetidae</taxon>
        <taxon>Sordariales</taxon>
        <taxon>Sordariaceae</taxon>
        <taxon>Neurospora</taxon>
    </lineage>
</organism>
<evidence type="ECO:0000313" key="9">
    <source>
        <dbReference type="Proteomes" id="UP000008065"/>
    </source>
</evidence>
<feature type="transmembrane region" description="Helical" evidence="6">
    <location>
        <begin position="349"/>
        <end position="370"/>
    </location>
</feature>
<keyword evidence="2" id="KW-0813">Transport</keyword>
<feature type="transmembrane region" description="Helical" evidence="6">
    <location>
        <begin position="192"/>
        <end position="216"/>
    </location>
</feature>
<feature type="transmembrane region" description="Helical" evidence="6">
    <location>
        <begin position="222"/>
        <end position="242"/>
    </location>
</feature>
<dbReference type="InterPro" id="IPR036259">
    <property type="entry name" value="MFS_trans_sf"/>
</dbReference>
<dbReference type="AlphaFoldDB" id="F8N073"/>
<dbReference type="FunFam" id="1.20.1720.10:FF:000009">
    <property type="entry name" value="MFS multidrug transporter"/>
    <property type="match status" value="1"/>
</dbReference>
<gene>
    <name evidence="8" type="ORF">NEUTE1DRAFT_55417</name>
</gene>
<feature type="transmembrane region" description="Helical" evidence="6">
    <location>
        <begin position="99"/>
        <end position="122"/>
    </location>
</feature>
<comment type="subcellular location">
    <subcellularLocation>
        <location evidence="1">Membrane</location>
        <topology evidence="1">Multi-pass membrane protein</topology>
    </subcellularLocation>
</comment>
<evidence type="ECO:0000256" key="2">
    <source>
        <dbReference type="ARBA" id="ARBA00022448"/>
    </source>
</evidence>
<dbReference type="GeneID" id="20828480"/>
<keyword evidence="5 6" id="KW-0472">Membrane</keyword>
<sequence>MSPASTVETKTLSVAVNELPEITSVVVPNLIDKDVGESATACPPATPSSTEPPPPPFSVFTAAEKQWISYTASFGAMFSTLSSYIYFPALVPMANDLGVSVSLVNLTVTSYLIVAGIAPAFMGDIADQGGRRPAYILMFILVAASNVGLALQDSYAALFVLRMLQSAGASGSYGAAYGIIADITTVAERGSYVGSLILFTNAAPSFGPVVAGVLAQKLGWRWIFWFLAIMTGTYMVIVIFLMPETQRKIVGNGSIPPRGIHKSLFETLSRKRRIRRANNDGHVEAQVAQLTDIKKARKCHIPNPFTCIPMLFLKGNLIVILIGSITYAVKMTLQTSLAAQCINMYDLDYLQAGLIYLPSGVGGALASYATGRFLDRNIKKYSAEAGRKGQYHRGEDISDFPIEKARFVGIHTLILVSSVGSAAYGVGLNERAFLTGAATSSIFTLCGTLLTDLNPHASATVQASYNLVRCLGAGAAIAAQQPLADAAGSGWCFGVFAIIMLMVSPLAMLIEKRGLEWRRAKV</sequence>
<dbReference type="PANTHER" id="PTHR23502">
    <property type="entry name" value="MAJOR FACILITATOR SUPERFAMILY"/>
    <property type="match status" value="1"/>
</dbReference>
<dbReference type="Pfam" id="PF07690">
    <property type="entry name" value="MFS_1"/>
    <property type="match status" value="1"/>
</dbReference>
<feature type="transmembrane region" description="Helical" evidence="6">
    <location>
        <begin position="407"/>
        <end position="426"/>
    </location>
</feature>
<protein>
    <recommendedName>
        <fullName evidence="7">Major facilitator superfamily (MFS) profile domain-containing protein</fullName>
    </recommendedName>
</protein>
<keyword evidence="9" id="KW-1185">Reference proteome</keyword>
<evidence type="ECO:0000256" key="4">
    <source>
        <dbReference type="ARBA" id="ARBA00022989"/>
    </source>
</evidence>
<keyword evidence="4 6" id="KW-1133">Transmembrane helix</keyword>
<feature type="transmembrane region" description="Helical" evidence="6">
    <location>
        <begin position="305"/>
        <end position="329"/>
    </location>
</feature>
<feature type="transmembrane region" description="Helical" evidence="6">
    <location>
        <begin position="134"/>
        <end position="151"/>
    </location>
</feature>
<evidence type="ECO:0000313" key="8">
    <source>
        <dbReference type="EMBL" id="EGO52104.1"/>
    </source>
</evidence>
<name>F8N073_NEUT8</name>
<dbReference type="GO" id="GO:0005886">
    <property type="term" value="C:plasma membrane"/>
    <property type="evidence" value="ECO:0007669"/>
    <property type="project" value="TreeGrafter"/>
</dbReference>
<evidence type="ECO:0000256" key="5">
    <source>
        <dbReference type="ARBA" id="ARBA00023136"/>
    </source>
</evidence>
<feature type="transmembrane region" description="Helical" evidence="6">
    <location>
        <begin position="67"/>
        <end position="87"/>
    </location>
</feature>